<evidence type="ECO:0000256" key="2">
    <source>
        <dbReference type="ARBA" id="ARBA00022692"/>
    </source>
</evidence>
<evidence type="ECO:0000256" key="5">
    <source>
        <dbReference type="SAM" id="Phobius"/>
    </source>
</evidence>
<feature type="transmembrane region" description="Helical" evidence="5">
    <location>
        <begin position="160"/>
        <end position="181"/>
    </location>
</feature>
<organism evidence="6">
    <name type="scientific">Paralemanea sp</name>
    <dbReference type="NCBI Taxonomy" id="2048601"/>
    <lineage>
        <taxon>Eukaryota</taxon>
        <taxon>Rhodophyta</taxon>
        <taxon>Florideophyceae</taxon>
        <taxon>Nemaliophycidae</taxon>
        <taxon>Batrachospermales</taxon>
        <taxon>Lemaneaceae</taxon>
        <taxon>Paralemanea</taxon>
    </lineage>
</organism>
<keyword evidence="2 5" id="KW-0812">Transmembrane</keyword>
<feature type="transmembrane region" description="Helical" evidence="5">
    <location>
        <begin position="218"/>
        <end position="237"/>
    </location>
</feature>
<protein>
    <submittedName>
        <fullName evidence="6">Sec-independent protein translocase</fullName>
    </submittedName>
</protein>
<proteinExistence type="predicted"/>
<name>A0A343UY01_9FLOR</name>
<dbReference type="Pfam" id="PF00902">
    <property type="entry name" value="TatC"/>
    <property type="match status" value="1"/>
</dbReference>
<dbReference type="GO" id="GO:0016020">
    <property type="term" value="C:membrane"/>
    <property type="evidence" value="ECO:0007669"/>
    <property type="project" value="UniProtKB-SubCell"/>
</dbReference>
<sequence>MHPIAVYTNEVKWRFFYSLLGLITTFFVAFCYIESFYLLEIYPFIKYSHKTFIVTQVTELFDSAIYMSCFVASIIIFPLVAYHILMFFSSCWFVYQVSLLRLYILHAFFWCSLVLLFTNIVLLPKVFNFFIQWEMLANNTLLQLNLDMRVHPYLSWVNHIYSSISFAISFFWVLLFLSLVFVFPHRFYLYFKFYKTQLLFLVTTICMIITPPDFWTQIIVIAISVLWTELLFFFSCFRVNQTTTGFW</sequence>
<dbReference type="EMBL" id="MG787097">
    <property type="protein sequence ID" value="AVK39558.1"/>
    <property type="molecule type" value="Genomic_DNA"/>
</dbReference>
<feature type="transmembrane region" description="Helical" evidence="5">
    <location>
        <begin position="102"/>
        <end position="123"/>
    </location>
</feature>
<geneLocation type="mitochondrion" evidence="6"/>
<keyword evidence="6" id="KW-0496">Mitochondrion</keyword>
<accession>A0A343UY01</accession>
<dbReference type="AlphaFoldDB" id="A0A343UY01"/>
<evidence type="ECO:0000313" key="6">
    <source>
        <dbReference type="EMBL" id="AVK39558.1"/>
    </source>
</evidence>
<evidence type="ECO:0000256" key="3">
    <source>
        <dbReference type="ARBA" id="ARBA00022989"/>
    </source>
</evidence>
<comment type="subcellular location">
    <subcellularLocation>
        <location evidence="1">Membrane</location>
        <topology evidence="1">Multi-pass membrane protein</topology>
    </subcellularLocation>
</comment>
<reference evidence="6" key="2">
    <citation type="submission" date="2018-01" db="EMBL/GenBank/DDBJ databases">
        <authorList>
            <person name="Gaut B.S."/>
            <person name="Morton B.R."/>
            <person name="Clegg M.T."/>
            <person name="Duvall M.R."/>
        </authorList>
    </citation>
    <scope>NUCLEOTIDE SEQUENCE</scope>
    <source>
        <strain evidence="6">HEC3068</strain>
    </source>
</reference>
<keyword evidence="3 5" id="KW-1133">Transmembrane helix</keyword>
<feature type="transmembrane region" description="Helical" evidence="5">
    <location>
        <begin position="193"/>
        <end position="212"/>
    </location>
</feature>
<reference evidence="6" key="1">
    <citation type="journal article" date="2018" name="Mitochondrial DNA Part B Resour">
        <title>Complete mitochondrial genomes of six species of the freshwater red algal order Batrachospermales (Rhodophyta).</title>
        <authorList>
            <person name="Paiano M.O."/>
            <person name="Del Cortona A."/>
            <person name="Costa J.F."/>
            <person name="Liu S.-L."/>
            <person name="Verbruggen H."/>
            <person name="De Clerck O."/>
            <person name="Necchi O."/>
        </authorList>
    </citation>
    <scope>NUCLEOTIDE SEQUENCE</scope>
    <source>
        <strain evidence="6">HEC3068</strain>
    </source>
</reference>
<feature type="transmembrane region" description="Helical" evidence="5">
    <location>
        <begin position="65"/>
        <end position="95"/>
    </location>
</feature>
<evidence type="ECO:0000256" key="4">
    <source>
        <dbReference type="ARBA" id="ARBA00023136"/>
    </source>
</evidence>
<gene>
    <name evidence="6" type="primary">tatC</name>
</gene>
<evidence type="ECO:0000256" key="1">
    <source>
        <dbReference type="ARBA" id="ARBA00004141"/>
    </source>
</evidence>
<feature type="transmembrane region" description="Helical" evidence="5">
    <location>
        <begin position="15"/>
        <end position="45"/>
    </location>
</feature>
<keyword evidence="4 5" id="KW-0472">Membrane</keyword>
<dbReference type="InterPro" id="IPR002033">
    <property type="entry name" value="TatC"/>
</dbReference>